<dbReference type="SUPFAM" id="SSF160897">
    <property type="entry name" value="Taf5 N-terminal domain-like"/>
    <property type="match status" value="1"/>
</dbReference>
<dbReference type="AlphaFoldDB" id="A0A4P9WBV1"/>
<accession>A0A4P9WBV1</accession>
<dbReference type="CDD" id="cd08044">
    <property type="entry name" value="TAF5_NTD2"/>
    <property type="match status" value="1"/>
</dbReference>
<reference evidence="5" key="1">
    <citation type="journal article" date="2018" name="Nat. Microbiol.">
        <title>Leveraging single-cell genomics to expand the fungal tree of life.</title>
        <authorList>
            <person name="Ahrendt S.R."/>
            <person name="Quandt C.A."/>
            <person name="Ciobanu D."/>
            <person name="Clum A."/>
            <person name="Salamov A."/>
            <person name="Andreopoulos B."/>
            <person name="Cheng J.F."/>
            <person name="Woyke T."/>
            <person name="Pelin A."/>
            <person name="Henrissat B."/>
            <person name="Reynolds N.K."/>
            <person name="Benny G.L."/>
            <person name="Smith M.E."/>
            <person name="James T.Y."/>
            <person name="Grigoriev I.V."/>
        </authorList>
    </citation>
    <scope>NUCLEOTIDE SEQUENCE [LARGE SCALE GENOMIC DNA]</scope>
</reference>
<proteinExistence type="predicted"/>
<dbReference type="GO" id="GO:0006367">
    <property type="term" value="P:transcription initiation at RNA polymerase II promoter"/>
    <property type="evidence" value="ECO:0007669"/>
    <property type="project" value="TreeGrafter"/>
</dbReference>
<gene>
    <name evidence="4" type="ORF">BDK51DRAFT_9529</name>
</gene>
<sequence>DQSYTRLKSWIEASIDKYKVELRKVLYPVFVHVYLDLTTKGLKDQAKHFFDLFNSDHAEMHGSDIQRLSTLSDPQHVKENDLAQRFRNNKFCIRMSKYGFELLLSYLSDNRFMLLLRLINEHISIQ</sequence>
<dbReference type="PANTHER" id="PTHR19879:SF1">
    <property type="entry name" value="CANNONBALL-RELATED"/>
    <property type="match status" value="1"/>
</dbReference>
<evidence type="ECO:0000313" key="5">
    <source>
        <dbReference type="Proteomes" id="UP000269721"/>
    </source>
</evidence>
<dbReference type="InterPro" id="IPR007582">
    <property type="entry name" value="TFIID_NTD2"/>
</dbReference>
<evidence type="ECO:0000256" key="2">
    <source>
        <dbReference type="ARBA" id="ARBA00023242"/>
    </source>
</evidence>
<name>A0A4P9WBV1_9FUNG</name>
<dbReference type="GO" id="GO:0016251">
    <property type="term" value="F:RNA polymerase II general transcription initiation factor activity"/>
    <property type="evidence" value="ECO:0007669"/>
    <property type="project" value="TreeGrafter"/>
</dbReference>
<dbReference type="PANTHER" id="PTHR19879">
    <property type="entry name" value="TRANSCRIPTION INITIATION FACTOR TFIID"/>
    <property type="match status" value="1"/>
</dbReference>
<comment type="subcellular location">
    <subcellularLocation>
        <location evidence="1">Nucleus</location>
    </subcellularLocation>
</comment>
<protein>
    <recommendedName>
        <fullName evidence="3">TFIID subunit TAF5 NTD2 domain-containing protein</fullName>
    </recommendedName>
</protein>
<keyword evidence="5" id="KW-1185">Reference proteome</keyword>
<evidence type="ECO:0000259" key="3">
    <source>
        <dbReference type="Pfam" id="PF04494"/>
    </source>
</evidence>
<dbReference type="EMBL" id="KZ996287">
    <property type="protein sequence ID" value="RKO89105.1"/>
    <property type="molecule type" value="Genomic_DNA"/>
</dbReference>
<dbReference type="Gene3D" id="1.25.40.500">
    <property type="entry name" value="TFIID subunit TAF5, NTD2 domain"/>
    <property type="match status" value="1"/>
</dbReference>
<dbReference type="GO" id="GO:0005669">
    <property type="term" value="C:transcription factor TFIID complex"/>
    <property type="evidence" value="ECO:0007669"/>
    <property type="project" value="TreeGrafter"/>
</dbReference>
<dbReference type="OrthoDB" id="2152048at2759"/>
<dbReference type="Proteomes" id="UP000269721">
    <property type="component" value="Unassembled WGS sequence"/>
</dbReference>
<feature type="non-terminal residue" evidence="4">
    <location>
        <position position="1"/>
    </location>
</feature>
<evidence type="ECO:0000256" key="1">
    <source>
        <dbReference type="ARBA" id="ARBA00004123"/>
    </source>
</evidence>
<keyword evidence="2" id="KW-0539">Nucleus</keyword>
<feature type="domain" description="TFIID subunit TAF5 NTD2" evidence="3">
    <location>
        <begin position="2"/>
        <end position="123"/>
    </location>
</feature>
<evidence type="ECO:0000313" key="4">
    <source>
        <dbReference type="EMBL" id="RKO89105.1"/>
    </source>
</evidence>
<dbReference type="InterPro" id="IPR037264">
    <property type="entry name" value="TFIID_NTD2_sf"/>
</dbReference>
<organism evidence="4 5">
    <name type="scientific">Blyttiomyces helicus</name>
    <dbReference type="NCBI Taxonomy" id="388810"/>
    <lineage>
        <taxon>Eukaryota</taxon>
        <taxon>Fungi</taxon>
        <taxon>Fungi incertae sedis</taxon>
        <taxon>Chytridiomycota</taxon>
        <taxon>Chytridiomycota incertae sedis</taxon>
        <taxon>Chytridiomycetes</taxon>
        <taxon>Chytridiomycetes incertae sedis</taxon>
        <taxon>Blyttiomyces</taxon>
    </lineage>
</organism>
<dbReference type="Pfam" id="PF04494">
    <property type="entry name" value="TFIID_NTD2"/>
    <property type="match status" value="1"/>
</dbReference>
<feature type="non-terminal residue" evidence="4">
    <location>
        <position position="126"/>
    </location>
</feature>